<dbReference type="AlphaFoldDB" id="A0A6B2K1C8"/>
<evidence type="ECO:0000256" key="1">
    <source>
        <dbReference type="SAM" id="MobiDB-lite"/>
    </source>
</evidence>
<name>A0A6B2K1C8_9RHOB</name>
<keyword evidence="2" id="KW-1133">Transmembrane helix</keyword>
<evidence type="ECO:0000256" key="2">
    <source>
        <dbReference type="SAM" id="Phobius"/>
    </source>
</evidence>
<sequence length="137" mass="13938">MSNTHSDSERPGTRPDQPGQSSRLVAEPSRSRRGKAGLIAAAIVGILVVIALLAWAIPDRGPIEEGLESDPAVGALDSELETTDGVDAVGVDPATGEGADLEPPAEEVLTDDGVPLDEAPPADDTDAGVPASEPVLE</sequence>
<evidence type="ECO:0000313" key="4">
    <source>
        <dbReference type="Proteomes" id="UP000474757"/>
    </source>
</evidence>
<keyword evidence="4" id="KW-1185">Reference proteome</keyword>
<dbReference type="RefSeq" id="WP_163893546.1">
    <property type="nucleotide sequence ID" value="NZ_JAAFYS010000002.1"/>
</dbReference>
<proteinExistence type="predicted"/>
<dbReference type="EMBL" id="JAAGAB010000002">
    <property type="protein sequence ID" value="NDV01522.1"/>
    <property type="molecule type" value="Genomic_DNA"/>
</dbReference>
<feature type="region of interest" description="Disordered" evidence="1">
    <location>
        <begin position="83"/>
        <end position="137"/>
    </location>
</feature>
<accession>A0A6B2K1C8</accession>
<feature type="transmembrane region" description="Helical" evidence="2">
    <location>
        <begin position="36"/>
        <end position="57"/>
    </location>
</feature>
<protein>
    <submittedName>
        <fullName evidence="3">Uncharacterized protein</fullName>
    </submittedName>
</protein>
<keyword evidence="2" id="KW-0472">Membrane</keyword>
<keyword evidence="2" id="KW-0812">Transmembrane</keyword>
<evidence type="ECO:0000313" key="3">
    <source>
        <dbReference type="EMBL" id="NDV01522.1"/>
    </source>
</evidence>
<feature type="compositionally biased region" description="Acidic residues" evidence="1">
    <location>
        <begin position="99"/>
        <end position="110"/>
    </location>
</feature>
<comment type="caution">
    <text evidence="3">The sequence shown here is derived from an EMBL/GenBank/DDBJ whole genome shotgun (WGS) entry which is preliminary data.</text>
</comment>
<feature type="compositionally biased region" description="Basic and acidic residues" evidence="1">
    <location>
        <begin position="1"/>
        <end position="13"/>
    </location>
</feature>
<dbReference type="Proteomes" id="UP000474757">
    <property type="component" value="Unassembled WGS sequence"/>
</dbReference>
<feature type="region of interest" description="Disordered" evidence="1">
    <location>
        <begin position="1"/>
        <end position="33"/>
    </location>
</feature>
<gene>
    <name evidence="3" type="ORF">GZA08_11160</name>
</gene>
<reference evidence="3 4" key="1">
    <citation type="submission" date="2020-02" db="EMBL/GenBank/DDBJ databases">
        <title>Pseudoroseicyclus tamarix, sp. nov., isolated from offshore sediment of a Tamarix chinensis forest.</title>
        <authorList>
            <person name="Gai Y."/>
        </authorList>
    </citation>
    <scope>NUCLEOTIDE SEQUENCE [LARGE SCALE GENOMIC DNA]</scope>
    <source>
        <strain evidence="3 4">CLL3-39</strain>
    </source>
</reference>
<organism evidence="3 4">
    <name type="scientific">Pseudoroseicyclus tamaricis</name>
    <dbReference type="NCBI Taxonomy" id="2705421"/>
    <lineage>
        <taxon>Bacteria</taxon>
        <taxon>Pseudomonadati</taxon>
        <taxon>Pseudomonadota</taxon>
        <taxon>Alphaproteobacteria</taxon>
        <taxon>Rhodobacterales</taxon>
        <taxon>Paracoccaceae</taxon>
        <taxon>Pseudoroseicyclus</taxon>
    </lineage>
</organism>